<dbReference type="eggNOG" id="COG2897">
    <property type="taxonomic scope" value="Bacteria"/>
</dbReference>
<dbReference type="Gene3D" id="3.40.250.10">
    <property type="entry name" value="Rhodanese-like domain"/>
    <property type="match status" value="2"/>
</dbReference>
<dbReference type="SMART" id="SM00450">
    <property type="entry name" value="RHOD"/>
    <property type="match status" value="2"/>
</dbReference>
<dbReference type="OrthoDB" id="9770030at2"/>
<gene>
    <name evidence="4" type="ORF">CY0110_19802</name>
</gene>
<dbReference type="InterPro" id="IPR036873">
    <property type="entry name" value="Rhodanese-like_dom_sf"/>
</dbReference>
<dbReference type="PROSITE" id="PS50206">
    <property type="entry name" value="RHODANESE_3"/>
    <property type="match status" value="2"/>
</dbReference>
<dbReference type="EMBL" id="AAXW01000002">
    <property type="protein sequence ID" value="EAZ94074.1"/>
    <property type="molecule type" value="Genomic_DNA"/>
</dbReference>
<dbReference type="InterPro" id="IPR001763">
    <property type="entry name" value="Rhodanese-like_dom"/>
</dbReference>
<evidence type="ECO:0000256" key="1">
    <source>
        <dbReference type="ARBA" id="ARBA00022679"/>
    </source>
</evidence>
<proteinExistence type="predicted"/>
<dbReference type="CDD" id="cd01449">
    <property type="entry name" value="TST_Repeat_2"/>
    <property type="match status" value="1"/>
</dbReference>
<dbReference type="AlphaFoldDB" id="A3IJU2"/>
<organism evidence="4 5">
    <name type="scientific">Crocosphaera chwakensis CCY0110</name>
    <dbReference type="NCBI Taxonomy" id="391612"/>
    <lineage>
        <taxon>Bacteria</taxon>
        <taxon>Bacillati</taxon>
        <taxon>Cyanobacteriota</taxon>
        <taxon>Cyanophyceae</taxon>
        <taxon>Oscillatoriophycideae</taxon>
        <taxon>Chroococcales</taxon>
        <taxon>Aphanothecaceae</taxon>
        <taxon>Crocosphaera</taxon>
        <taxon>Crocosphaera chwakensis</taxon>
    </lineage>
</organism>
<comment type="caution">
    <text evidence="4">The sequence shown here is derived from an EMBL/GenBank/DDBJ whole genome shotgun (WGS) entry which is preliminary data.</text>
</comment>
<evidence type="ECO:0000259" key="3">
    <source>
        <dbReference type="PROSITE" id="PS50206"/>
    </source>
</evidence>
<evidence type="ECO:0000313" key="4">
    <source>
        <dbReference type="EMBL" id="EAZ94074.1"/>
    </source>
</evidence>
<dbReference type="Pfam" id="PF00581">
    <property type="entry name" value="Rhodanese"/>
    <property type="match status" value="2"/>
</dbReference>
<dbReference type="CDD" id="cd01448">
    <property type="entry name" value="TST_Repeat_1"/>
    <property type="match status" value="1"/>
</dbReference>
<evidence type="ECO:0000256" key="2">
    <source>
        <dbReference type="ARBA" id="ARBA00022737"/>
    </source>
</evidence>
<dbReference type="PANTHER" id="PTHR11364">
    <property type="entry name" value="THIOSULFATE SULFERTANSFERASE"/>
    <property type="match status" value="1"/>
</dbReference>
<protein>
    <submittedName>
        <fullName evidence="4">Thiosulfate sulfurtransferase</fullName>
    </submittedName>
</protein>
<dbReference type="PANTHER" id="PTHR11364:SF27">
    <property type="entry name" value="SULFURTRANSFERASE"/>
    <property type="match status" value="1"/>
</dbReference>
<feature type="domain" description="Rhodanese" evidence="3">
    <location>
        <begin position="168"/>
        <end position="271"/>
    </location>
</feature>
<keyword evidence="1 4" id="KW-0808">Transferase</keyword>
<dbReference type="InterPro" id="IPR045078">
    <property type="entry name" value="TST/MPST-like"/>
</dbReference>
<sequence length="276" mass="30897">MSNVNPVISSEWLTGQLSNPNLVIIDCRFRLGDGNWGYEQYLTSHIKGAYYLNLDQDLSSPVNTHGGRHPLPDASTFAKKLESMGITSGETLVIAYDDLRFAFAARLWWLLRYFGHEKVAVLDGGWPSWQGKGYPTDTVTPEAKSGCFVPKPHTNWIVDIDTLKQRKDLPNVTLIDSRDSDRYRGEREPIDPIAGHIQSAVNCPWKRVTNNEGYILPKAKQEGLWHDFFGSKEIIVYCGSGVTACVNLLSMESVGIKGAKLYPGGWSDWCSYLVSH</sequence>
<dbReference type="SUPFAM" id="SSF52821">
    <property type="entry name" value="Rhodanese/Cell cycle control phosphatase"/>
    <property type="match status" value="2"/>
</dbReference>
<feature type="domain" description="Rhodanese" evidence="3">
    <location>
        <begin position="18"/>
        <end position="138"/>
    </location>
</feature>
<keyword evidence="2" id="KW-0677">Repeat</keyword>
<keyword evidence="5" id="KW-1185">Reference proteome</keyword>
<dbReference type="RefSeq" id="WP_008273595.1">
    <property type="nucleotide sequence ID" value="NZ_AAXW01000002.1"/>
</dbReference>
<reference evidence="4 5" key="1">
    <citation type="submission" date="2007-03" db="EMBL/GenBank/DDBJ databases">
        <authorList>
            <person name="Stal L."/>
            <person name="Ferriera S."/>
            <person name="Johnson J."/>
            <person name="Kravitz S."/>
            <person name="Beeson K."/>
            <person name="Sutton G."/>
            <person name="Rogers Y.-H."/>
            <person name="Friedman R."/>
            <person name="Frazier M."/>
            <person name="Venter J.C."/>
        </authorList>
    </citation>
    <scope>NUCLEOTIDE SEQUENCE [LARGE SCALE GENOMIC DNA]</scope>
    <source>
        <strain evidence="4 5">CCY0110</strain>
    </source>
</reference>
<dbReference type="GO" id="GO:0004792">
    <property type="term" value="F:thiosulfate-cyanide sulfurtransferase activity"/>
    <property type="evidence" value="ECO:0007669"/>
    <property type="project" value="TreeGrafter"/>
</dbReference>
<evidence type="ECO:0000313" key="5">
    <source>
        <dbReference type="Proteomes" id="UP000003781"/>
    </source>
</evidence>
<dbReference type="Proteomes" id="UP000003781">
    <property type="component" value="Unassembled WGS sequence"/>
</dbReference>
<accession>A3IJU2</accession>
<name>A3IJU2_9CHRO</name>